<keyword evidence="6 7" id="KW-0472">Membrane</keyword>
<feature type="transmembrane region" description="Helical" evidence="7">
    <location>
        <begin position="260"/>
        <end position="280"/>
    </location>
</feature>
<evidence type="ECO:0000256" key="3">
    <source>
        <dbReference type="ARBA" id="ARBA00022448"/>
    </source>
</evidence>
<feature type="transmembrane region" description="Helical" evidence="7">
    <location>
        <begin position="12"/>
        <end position="31"/>
    </location>
</feature>
<name>K3X1T9_GLOUD</name>
<dbReference type="AlphaFoldDB" id="K3X1T9"/>
<dbReference type="GO" id="GO:0022857">
    <property type="term" value="F:transmembrane transporter activity"/>
    <property type="evidence" value="ECO:0007669"/>
    <property type="project" value="InterPro"/>
</dbReference>
<dbReference type="Pfam" id="PF06027">
    <property type="entry name" value="SLC35F"/>
    <property type="match status" value="1"/>
</dbReference>
<comment type="similarity">
    <text evidence="2">Belongs to the SLC35F solute transporter family.</text>
</comment>
<dbReference type="GO" id="GO:0016020">
    <property type="term" value="C:membrane"/>
    <property type="evidence" value="ECO:0007669"/>
    <property type="project" value="UniProtKB-SubCell"/>
</dbReference>
<dbReference type="InParanoid" id="K3X1T9"/>
<evidence type="ECO:0000256" key="1">
    <source>
        <dbReference type="ARBA" id="ARBA00004141"/>
    </source>
</evidence>
<evidence type="ECO:0000256" key="5">
    <source>
        <dbReference type="ARBA" id="ARBA00022989"/>
    </source>
</evidence>
<dbReference type="InterPro" id="IPR009262">
    <property type="entry name" value="SLC35_F1/F2/F6"/>
</dbReference>
<feature type="transmembrane region" description="Helical" evidence="7">
    <location>
        <begin position="231"/>
        <end position="253"/>
    </location>
</feature>
<protein>
    <recommendedName>
        <fullName evidence="10">EamA domain-containing protein</fullName>
    </recommendedName>
</protein>
<reference evidence="8" key="3">
    <citation type="submission" date="2015-02" db="UniProtKB">
        <authorList>
            <consortium name="EnsemblProtists"/>
        </authorList>
    </citation>
    <scope>IDENTIFICATION</scope>
    <source>
        <strain evidence="8">DAOM BR144</strain>
    </source>
</reference>
<comment type="subcellular location">
    <subcellularLocation>
        <location evidence="1">Membrane</location>
        <topology evidence="1">Multi-pass membrane protein</topology>
    </subcellularLocation>
</comment>
<dbReference type="InterPro" id="IPR037185">
    <property type="entry name" value="EmrE-like"/>
</dbReference>
<feature type="transmembrane region" description="Helical" evidence="7">
    <location>
        <begin position="198"/>
        <end position="216"/>
    </location>
</feature>
<dbReference type="EnsemblProtists" id="PYU1_T011188">
    <property type="protein sequence ID" value="PYU1_T011188"/>
    <property type="gene ID" value="PYU1_G011163"/>
</dbReference>
<dbReference type="EMBL" id="GL376606">
    <property type="status" value="NOT_ANNOTATED_CDS"/>
    <property type="molecule type" value="Genomic_DNA"/>
</dbReference>
<keyword evidence="9" id="KW-1185">Reference proteome</keyword>
<evidence type="ECO:0000256" key="7">
    <source>
        <dbReference type="SAM" id="Phobius"/>
    </source>
</evidence>
<feature type="transmembrane region" description="Helical" evidence="7">
    <location>
        <begin position="128"/>
        <end position="147"/>
    </location>
</feature>
<evidence type="ECO:0000313" key="8">
    <source>
        <dbReference type="EnsemblProtists" id="PYU1_T011188"/>
    </source>
</evidence>
<dbReference type="Proteomes" id="UP000019132">
    <property type="component" value="Unassembled WGS sequence"/>
</dbReference>
<dbReference type="SUPFAM" id="SSF103481">
    <property type="entry name" value="Multidrug resistance efflux transporter EmrE"/>
    <property type="match status" value="1"/>
</dbReference>
<accession>K3X1T9</accession>
<organism evidence="8 9">
    <name type="scientific">Globisporangium ultimum (strain ATCC 200006 / CBS 805.95 / DAOM BR144)</name>
    <name type="common">Pythium ultimum</name>
    <dbReference type="NCBI Taxonomy" id="431595"/>
    <lineage>
        <taxon>Eukaryota</taxon>
        <taxon>Sar</taxon>
        <taxon>Stramenopiles</taxon>
        <taxon>Oomycota</taxon>
        <taxon>Peronosporomycetes</taxon>
        <taxon>Pythiales</taxon>
        <taxon>Pythiaceae</taxon>
        <taxon>Globisporangium</taxon>
    </lineage>
</organism>
<reference evidence="9" key="1">
    <citation type="journal article" date="2010" name="Genome Biol.">
        <title>Genome sequence of the necrotrophic plant pathogen Pythium ultimum reveals original pathogenicity mechanisms and effector repertoire.</title>
        <authorList>
            <person name="Levesque C.A."/>
            <person name="Brouwer H."/>
            <person name="Cano L."/>
            <person name="Hamilton J.P."/>
            <person name="Holt C."/>
            <person name="Huitema E."/>
            <person name="Raffaele S."/>
            <person name="Robideau G.P."/>
            <person name="Thines M."/>
            <person name="Win J."/>
            <person name="Zerillo M.M."/>
            <person name="Beakes G.W."/>
            <person name="Boore J.L."/>
            <person name="Busam D."/>
            <person name="Dumas B."/>
            <person name="Ferriera S."/>
            <person name="Fuerstenberg S.I."/>
            <person name="Gachon C.M."/>
            <person name="Gaulin E."/>
            <person name="Govers F."/>
            <person name="Grenville-Briggs L."/>
            <person name="Horner N."/>
            <person name="Hostetler J."/>
            <person name="Jiang R.H."/>
            <person name="Johnson J."/>
            <person name="Krajaejun T."/>
            <person name="Lin H."/>
            <person name="Meijer H.J."/>
            <person name="Moore B."/>
            <person name="Morris P."/>
            <person name="Phuntmart V."/>
            <person name="Puiu D."/>
            <person name="Shetty J."/>
            <person name="Stajich J.E."/>
            <person name="Tripathy S."/>
            <person name="Wawra S."/>
            <person name="van West P."/>
            <person name="Whitty B.R."/>
            <person name="Coutinho P.M."/>
            <person name="Henrissat B."/>
            <person name="Martin F."/>
            <person name="Thomas P.D."/>
            <person name="Tyler B.M."/>
            <person name="De Vries R.P."/>
            <person name="Kamoun S."/>
            <person name="Yandell M."/>
            <person name="Tisserat N."/>
            <person name="Buell C.R."/>
        </authorList>
    </citation>
    <scope>NUCLEOTIDE SEQUENCE</scope>
    <source>
        <strain evidence="9">DAOM:BR144</strain>
    </source>
</reference>
<feature type="transmembrane region" description="Helical" evidence="7">
    <location>
        <begin position="74"/>
        <end position="91"/>
    </location>
</feature>
<evidence type="ECO:0000256" key="4">
    <source>
        <dbReference type="ARBA" id="ARBA00022692"/>
    </source>
</evidence>
<dbReference type="PANTHER" id="PTHR14233:SF4">
    <property type="entry name" value="SOLUTE CARRIER FAMILY 35 MEMBER F2"/>
    <property type="match status" value="1"/>
</dbReference>
<evidence type="ECO:0000256" key="6">
    <source>
        <dbReference type="ARBA" id="ARBA00023136"/>
    </source>
</evidence>
<dbReference type="OMA" id="FQFICFG"/>
<dbReference type="PANTHER" id="PTHR14233">
    <property type="entry name" value="DUF914-RELATED"/>
    <property type="match status" value="1"/>
</dbReference>
<feature type="transmembrane region" description="Helical" evidence="7">
    <location>
        <begin position="43"/>
        <end position="62"/>
    </location>
</feature>
<feature type="transmembrane region" description="Helical" evidence="7">
    <location>
        <begin position="167"/>
        <end position="186"/>
    </location>
</feature>
<feature type="transmembrane region" description="Helical" evidence="7">
    <location>
        <begin position="97"/>
        <end position="121"/>
    </location>
</feature>
<keyword evidence="5 7" id="KW-1133">Transmembrane helix</keyword>
<dbReference type="VEuPathDB" id="FungiDB:PYU1_G011163"/>
<keyword evidence="4 7" id="KW-0812">Transmembrane</keyword>
<reference evidence="9" key="2">
    <citation type="submission" date="2010-04" db="EMBL/GenBank/DDBJ databases">
        <authorList>
            <person name="Buell R."/>
            <person name="Hamilton J."/>
            <person name="Hostetler J."/>
        </authorList>
    </citation>
    <scope>NUCLEOTIDE SEQUENCE [LARGE SCALE GENOMIC DNA]</scope>
    <source>
        <strain evidence="9">DAOM:BR144</strain>
    </source>
</reference>
<keyword evidence="3" id="KW-0813">Transport</keyword>
<dbReference type="InterPro" id="IPR052221">
    <property type="entry name" value="SLC35F_Transporter"/>
</dbReference>
<dbReference type="eggNOG" id="KOG2766">
    <property type="taxonomic scope" value="Eukaryota"/>
</dbReference>
<evidence type="ECO:0000256" key="2">
    <source>
        <dbReference type="ARBA" id="ARBA00007863"/>
    </source>
</evidence>
<proteinExistence type="inferred from homology"/>
<sequence>MAILKEGVAFQFLCFGFGQLIMLLNVVTGIFTKYLTRENVSLATLQSASLYVLLGLVYLTIRYMKKTPSTGIKWWFYVLLAVADVEGNYFAVKAFNYANYATLGLILNMTVPFVTLFCYVFLGTRYSWRHYVGALIAIGGAIVIFVSDYDGSVNDLYTTGQQFRGDVYALIAAAFYATSNVMIQSVVKVRDVNANIEVLGFLGLWASLISIIQILILERTPIADTNFNGRIYGYMVGYVLVLFTFYTITSVFLRWAESLMFNLNLLTGPIFTVVASYWIFDEGVNNWYWLALGFVYVGLAVYSTAPAPVEADAANADDKTEFQENLVEVSTPVHKFVEVSTPVQKYNDSIGHV</sequence>
<evidence type="ECO:0008006" key="10">
    <source>
        <dbReference type="Google" id="ProtNLM"/>
    </source>
</evidence>
<evidence type="ECO:0000313" key="9">
    <source>
        <dbReference type="Proteomes" id="UP000019132"/>
    </source>
</evidence>
<dbReference type="HOGENOM" id="CLU_039639_2_0_1"/>
<feature type="transmembrane region" description="Helical" evidence="7">
    <location>
        <begin position="286"/>
        <end position="305"/>
    </location>
</feature>